<evidence type="ECO:0000256" key="1">
    <source>
        <dbReference type="ARBA" id="ARBA00022737"/>
    </source>
</evidence>
<gene>
    <name evidence="5" type="ORF">Q4F19_16490</name>
</gene>
<dbReference type="InterPro" id="IPR036770">
    <property type="entry name" value="Ankyrin_rpt-contain_sf"/>
</dbReference>
<dbReference type="Proteomes" id="UP001169764">
    <property type="component" value="Unassembled WGS sequence"/>
</dbReference>
<feature type="repeat" description="ANK" evidence="3">
    <location>
        <begin position="130"/>
        <end position="162"/>
    </location>
</feature>
<organism evidence="5 6">
    <name type="scientific">Sphingomonas natans</name>
    <dbReference type="NCBI Taxonomy" id="3063330"/>
    <lineage>
        <taxon>Bacteria</taxon>
        <taxon>Pseudomonadati</taxon>
        <taxon>Pseudomonadota</taxon>
        <taxon>Alphaproteobacteria</taxon>
        <taxon>Sphingomonadales</taxon>
        <taxon>Sphingomonadaceae</taxon>
        <taxon>Sphingomonas</taxon>
    </lineage>
</organism>
<evidence type="ECO:0000313" key="6">
    <source>
        <dbReference type="Proteomes" id="UP001169764"/>
    </source>
</evidence>
<evidence type="ECO:0000256" key="2">
    <source>
        <dbReference type="ARBA" id="ARBA00023043"/>
    </source>
</evidence>
<accession>A0ABT8YCD3</accession>
<feature type="repeat" description="ANK" evidence="3">
    <location>
        <begin position="64"/>
        <end position="96"/>
    </location>
</feature>
<comment type="caution">
    <text evidence="5">The sequence shown here is derived from an EMBL/GenBank/DDBJ whole genome shotgun (WGS) entry which is preliminary data.</text>
</comment>
<dbReference type="EMBL" id="JAUOTP010000008">
    <property type="protein sequence ID" value="MDO6415990.1"/>
    <property type="molecule type" value="Genomic_DNA"/>
</dbReference>
<evidence type="ECO:0000256" key="4">
    <source>
        <dbReference type="SAM" id="SignalP"/>
    </source>
</evidence>
<sequence>MGVRNRFAMIAAGAIGLALAMPASAQFSDSFSFLKAVKDRDGDKAMPLINKPGAPVLNTRDPNTGETALHIVTRAHDMTWLGFLLGRGASTEIKDKQGMTPLLAAAQTGDADATRLLLSAGANANAIDNSGETSLIFAVRNRDLAVGRLLMTAGANPDARDTIAGKSARDYATEDRRGTAMLKLLDEAKPAKAANGKISGPVR</sequence>
<dbReference type="PANTHER" id="PTHR24171:SF8">
    <property type="entry name" value="BRCA1-ASSOCIATED RING DOMAIN PROTEIN 1"/>
    <property type="match status" value="1"/>
</dbReference>
<name>A0ABT8YCD3_9SPHN</name>
<dbReference type="PANTHER" id="PTHR24171">
    <property type="entry name" value="ANKYRIN REPEAT DOMAIN-CONTAINING PROTEIN 39-RELATED"/>
    <property type="match status" value="1"/>
</dbReference>
<keyword evidence="4" id="KW-0732">Signal</keyword>
<protein>
    <submittedName>
        <fullName evidence="5">Ankyrin repeat domain-containing protein</fullName>
    </submittedName>
</protein>
<reference evidence="5" key="1">
    <citation type="submission" date="2023-07" db="EMBL/GenBank/DDBJ databases">
        <authorList>
            <person name="Kim M."/>
        </authorList>
    </citation>
    <scope>NUCLEOTIDE SEQUENCE</scope>
    <source>
        <strain evidence="5">BIUV-7</strain>
    </source>
</reference>
<feature type="repeat" description="ANK" evidence="3">
    <location>
        <begin position="97"/>
        <end position="129"/>
    </location>
</feature>
<dbReference type="InterPro" id="IPR002110">
    <property type="entry name" value="Ankyrin_rpt"/>
</dbReference>
<dbReference type="SUPFAM" id="SSF48403">
    <property type="entry name" value="Ankyrin repeat"/>
    <property type="match status" value="1"/>
</dbReference>
<evidence type="ECO:0000256" key="3">
    <source>
        <dbReference type="PROSITE-ProRule" id="PRU00023"/>
    </source>
</evidence>
<dbReference type="Gene3D" id="1.25.40.20">
    <property type="entry name" value="Ankyrin repeat-containing domain"/>
    <property type="match status" value="1"/>
</dbReference>
<dbReference type="PROSITE" id="PS50297">
    <property type="entry name" value="ANK_REP_REGION"/>
    <property type="match status" value="3"/>
</dbReference>
<keyword evidence="6" id="KW-1185">Reference proteome</keyword>
<proteinExistence type="predicted"/>
<feature type="chain" id="PRO_5047492955" evidence="4">
    <location>
        <begin position="26"/>
        <end position="203"/>
    </location>
</feature>
<dbReference type="Pfam" id="PF12796">
    <property type="entry name" value="Ank_2"/>
    <property type="match status" value="1"/>
</dbReference>
<keyword evidence="1" id="KW-0677">Repeat</keyword>
<dbReference type="RefSeq" id="WP_303544800.1">
    <property type="nucleotide sequence ID" value="NZ_JAUOTP010000008.1"/>
</dbReference>
<dbReference type="SMART" id="SM00248">
    <property type="entry name" value="ANK"/>
    <property type="match status" value="3"/>
</dbReference>
<keyword evidence="2 3" id="KW-0040">ANK repeat</keyword>
<feature type="signal peptide" evidence="4">
    <location>
        <begin position="1"/>
        <end position="25"/>
    </location>
</feature>
<dbReference type="PROSITE" id="PS50088">
    <property type="entry name" value="ANK_REPEAT"/>
    <property type="match status" value="3"/>
</dbReference>
<evidence type="ECO:0000313" key="5">
    <source>
        <dbReference type="EMBL" id="MDO6415990.1"/>
    </source>
</evidence>